<dbReference type="Proteomes" id="UP001303473">
    <property type="component" value="Unassembled WGS sequence"/>
</dbReference>
<gene>
    <name evidence="3" type="ORF">QBC46DRAFT_369051</name>
</gene>
<dbReference type="PANTHER" id="PTHR44472">
    <property type="entry name" value="DDB1- AND CUL4-ASSOCIATED FACTOR 4-RELATED"/>
    <property type="match status" value="1"/>
</dbReference>
<dbReference type="EMBL" id="MU853752">
    <property type="protein sequence ID" value="KAK3946181.1"/>
    <property type="molecule type" value="Genomic_DNA"/>
</dbReference>
<dbReference type="AlphaFoldDB" id="A0AAN6NJC3"/>
<dbReference type="InterPro" id="IPR015943">
    <property type="entry name" value="WD40/YVTN_repeat-like_dom_sf"/>
</dbReference>
<protein>
    <submittedName>
        <fullName evidence="3">Plasma membrane ATPase</fullName>
    </submittedName>
</protein>
<proteinExistence type="predicted"/>
<organism evidence="3 4">
    <name type="scientific">Diplogelasinospora grovesii</name>
    <dbReference type="NCBI Taxonomy" id="303347"/>
    <lineage>
        <taxon>Eukaryota</taxon>
        <taxon>Fungi</taxon>
        <taxon>Dikarya</taxon>
        <taxon>Ascomycota</taxon>
        <taxon>Pezizomycotina</taxon>
        <taxon>Sordariomycetes</taxon>
        <taxon>Sordariomycetidae</taxon>
        <taxon>Sordariales</taxon>
        <taxon>Diplogelasinosporaceae</taxon>
        <taxon>Diplogelasinospora</taxon>
    </lineage>
</organism>
<dbReference type="Gene3D" id="2.130.10.10">
    <property type="entry name" value="YVTN repeat-like/Quinoprotein amine dehydrogenase"/>
    <property type="match status" value="1"/>
</dbReference>
<evidence type="ECO:0000313" key="4">
    <source>
        <dbReference type="Proteomes" id="UP001303473"/>
    </source>
</evidence>
<keyword evidence="1" id="KW-0853">WD repeat</keyword>
<sequence length="405" mass="44818">MYIGSRESETNFGAVYGALNDTVLTYTYIPRDENDRIISLPKAEARLGRNLRAGRFPALLGQMLQISSITYHTPSHRLLVTSRHPDHFVCTSTPVFAIDEHIDSTPSFSNNLVPHRLEYRRAPKGQVNTCVPAPEAASDLIGVLGTSRGIYMLRHDCTVGLLTPPLSRKGAFMGSPQEKEEHERMSITPAYGGEVFSLDYLRRNPKEVVVAGGRSNRIDLIDMRAPRDEWAWIQHQSSAAHVKSVGDNEILVAGPMSAMSIYDIRYSNKRCSQPSTSTSTYPVVTFPEYKNDAHIHHIGLDVQTDYGVVAAAHDDGRVALYSLYSGTRLRFMPDIDTQGGGNGLLNDRGTAAEPQRPPVVKCLMFQTLPGDRHPSLFVGEGSQIKKYSFGVRDDDDNKKGVATEE</sequence>
<dbReference type="SUPFAM" id="SSF50978">
    <property type="entry name" value="WD40 repeat-like"/>
    <property type="match status" value="1"/>
</dbReference>
<dbReference type="PANTHER" id="PTHR44472:SF1">
    <property type="entry name" value="DDB1 AND CUL4 ASSOCIATED FACTOR 4"/>
    <property type="match status" value="1"/>
</dbReference>
<dbReference type="InterPro" id="IPR036322">
    <property type="entry name" value="WD40_repeat_dom_sf"/>
</dbReference>
<evidence type="ECO:0000313" key="3">
    <source>
        <dbReference type="EMBL" id="KAK3946181.1"/>
    </source>
</evidence>
<accession>A0AAN6NJC3</accession>
<comment type="caution">
    <text evidence="3">The sequence shown here is derived from an EMBL/GenBank/DDBJ whole genome shotgun (WGS) entry which is preliminary data.</text>
</comment>
<dbReference type="GO" id="GO:0080008">
    <property type="term" value="C:Cul4-RING E3 ubiquitin ligase complex"/>
    <property type="evidence" value="ECO:0007669"/>
    <property type="project" value="TreeGrafter"/>
</dbReference>
<evidence type="ECO:0000256" key="2">
    <source>
        <dbReference type="ARBA" id="ARBA00022737"/>
    </source>
</evidence>
<reference evidence="4" key="1">
    <citation type="journal article" date="2023" name="Mol. Phylogenet. Evol.">
        <title>Genome-scale phylogeny and comparative genomics of the fungal order Sordariales.</title>
        <authorList>
            <person name="Hensen N."/>
            <person name="Bonometti L."/>
            <person name="Westerberg I."/>
            <person name="Brannstrom I.O."/>
            <person name="Guillou S."/>
            <person name="Cros-Aarteil S."/>
            <person name="Calhoun S."/>
            <person name="Haridas S."/>
            <person name="Kuo A."/>
            <person name="Mondo S."/>
            <person name="Pangilinan J."/>
            <person name="Riley R."/>
            <person name="LaButti K."/>
            <person name="Andreopoulos B."/>
            <person name="Lipzen A."/>
            <person name="Chen C."/>
            <person name="Yan M."/>
            <person name="Daum C."/>
            <person name="Ng V."/>
            <person name="Clum A."/>
            <person name="Steindorff A."/>
            <person name="Ohm R.A."/>
            <person name="Martin F."/>
            <person name="Silar P."/>
            <person name="Natvig D.O."/>
            <person name="Lalanne C."/>
            <person name="Gautier V."/>
            <person name="Ament-Velasquez S.L."/>
            <person name="Kruys A."/>
            <person name="Hutchinson M.I."/>
            <person name="Powell A.J."/>
            <person name="Barry K."/>
            <person name="Miller A.N."/>
            <person name="Grigoriev I.V."/>
            <person name="Debuchy R."/>
            <person name="Gladieux P."/>
            <person name="Hiltunen Thoren M."/>
            <person name="Johannesson H."/>
        </authorList>
    </citation>
    <scope>NUCLEOTIDE SEQUENCE [LARGE SCALE GENOMIC DNA]</scope>
    <source>
        <strain evidence="4">CBS 340.73</strain>
    </source>
</reference>
<dbReference type="InterPro" id="IPR052254">
    <property type="entry name" value="CUL4-DDB1_E3_ligase_receptor"/>
</dbReference>
<evidence type="ECO:0000256" key="1">
    <source>
        <dbReference type="ARBA" id="ARBA00022574"/>
    </source>
</evidence>
<name>A0AAN6NJC3_9PEZI</name>
<keyword evidence="4" id="KW-1185">Reference proteome</keyword>
<keyword evidence="2" id="KW-0677">Repeat</keyword>